<dbReference type="EMBL" id="LR788578">
    <property type="protein sequence ID" value="CAB3264440.1"/>
    <property type="molecule type" value="mRNA"/>
</dbReference>
<gene>
    <name evidence="9" type="primary">Nrbp1</name>
</gene>
<evidence type="ECO:0000256" key="6">
    <source>
        <dbReference type="ARBA" id="ARBA00078305"/>
    </source>
</evidence>
<keyword evidence="3" id="KW-0597">Phosphoprotein</keyword>
<evidence type="ECO:0000256" key="3">
    <source>
        <dbReference type="ARBA" id="ARBA00022553"/>
    </source>
</evidence>
<feature type="domain" description="Protein kinase" evidence="8">
    <location>
        <begin position="37"/>
        <end position="301"/>
    </location>
</feature>
<evidence type="ECO:0000256" key="5">
    <source>
        <dbReference type="ARBA" id="ARBA00069870"/>
    </source>
</evidence>
<dbReference type="GO" id="GO:0005737">
    <property type="term" value="C:cytoplasm"/>
    <property type="evidence" value="ECO:0007669"/>
    <property type="project" value="UniProtKB-SubCell"/>
</dbReference>
<dbReference type="GO" id="GO:0005524">
    <property type="term" value="F:ATP binding"/>
    <property type="evidence" value="ECO:0007669"/>
    <property type="project" value="InterPro"/>
</dbReference>
<feature type="compositionally biased region" description="Acidic residues" evidence="7">
    <location>
        <begin position="13"/>
        <end position="26"/>
    </location>
</feature>
<dbReference type="FunFam" id="3.30.200.20:FF:000098">
    <property type="entry name" value="Nuclear receptor-binding protein 1"/>
    <property type="match status" value="1"/>
</dbReference>
<evidence type="ECO:0000256" key="2">
    <source>
        <dbReference type="ARBA" id="ARBA00022490"/>
    </source>
</evidence>
<evidence type="ECO:0000313" key="9">
    <source>
        <dbReference type="EMBL" id="CAB3264440.1"/>
    </source>
</evidence>
<organism evidence="9">
    <name type="scientific">Phallusia mammillata</name>
    <dbReference type="NCBI Taxonomy" id="59560"/>
    <lineage>
        <taxon>Eukaryota</taxon>
        <taxon>Metazoa</taxon>
        <taxon>Chordata</taxon>
        <taxon>Tunicata</taxon>
        <taxon>Ascidiacea</taxon>
        <taxon>Phlebobranchia</taxon>
        <taxon>Ascidiidae</taxon>
        <taxon>Phallusia</taxon>
    </lineage>
</organism>
<evidence type="ECO:0000256" key="7">
    <source>
        <dbReference type="SAM" id="MobiDB-lite"/>
    </source>
</evidence>
<feature type="region of interest" description="Disordered" evidence="7">
    <location>
        <begin position="382"/>
        <end position="414"/>
    </location>
</feature>
<name>A0A6F9DN28_9ASCI</name>
<accession>A0A6F9DN28</accession>
<comment type="subcellular location">
    <subcellularLocation>
        <location evidence="1">Cytoplasm</location>
    </subcellularLocation>
</comment>
<dbReference type="InterPro" id="IPR011009">
    <property type="entry name" value="Kinase-like_dom_sf"/>
</dbReference>
<keyword evidence="9" id="KW-0675">Receptor</keyword>
<dbReference type="FunFam" id="1.10.510.10:FF:000842">
    <property type="entry name" value="Nuclear receptor-binding protein"/>
    <property type="match status" value="1"/>
</dbReference>
<evidence type="ECO:0000259" key="8">
    <source>
        <dbReference type="PROSITE" id="PS50011"/>
    </source>
</evidence>
<protein>
    <recommendedName>
        <fullName evidence="5">Nuclear receptor-binding protein homolog</fullName>
    </recommendedName>
    <alternativeName>
        <fullName evidence="6">MLF1-adaptor molecule</fullName>
    </alternativeName>
</protein>
<dbReference type="InterPro" id="IPR000719">
    <property type="entry name" value="Prot_kinase_dom"/>
</dbReference>
<dbReference type="AlphaFoldDB" id="A0A6F9DN28"/>
<feature type="compositionally biased region" description="Basic and acidic residues" evidence="7">
    <location>
        <begin position="1"/>
        <end position="12"/>
    </location>
</feature>
<dbReference type="GO" id="GO:0004672">
    <property type="term" value="F:protein kinase activity"/>
    <property type="evidence" value="ECO:0007669"/>
    <property type="project" value="InterPro"/>
</dbReference>
<dbReference type="InterPro" id="IPR050588">
    <property type="entry name" value="WNK_Ser-Thr_kinase"/>
</dbReference>
<dbReference type="Pfam" id="PF00069">
    <property type="entry name" value="Pkinase"/>
    <property type="match status" value="1"/>
</dbReference>
<evidence type="ECO:0000256" key="1">
    <source>
        <dbReference type="ARBA" id="ARBA00004496"/>
    </source>
</evidence>
<dbReference type="SUPFAM" id="SSF56112">
    <property type="entry name" value="Protein kinase-like (PK-like)"/>
    <property type="match status" value="1"/>
</dbReference>
<proteinExistence type="evidence at transcript level"/>
<evidence type="ECO:0000256" key="4">
    <source>
        <dbReference type="ARBA" id="ARBA00055167"/>
    </source>
</evidence>
<feature type="region of interest" description="Disordered" evidence="7">
    <location>
        <begin position="1"/>
        <end position="28"/>
    </location>
</feature>
<dbReference type="Gene3D" id="3.30.200.20">
    <property type="entry name" value="Phosphorylase Kinase, domain 1"/>
    <property type="match status" value="1"/>
</dbReference>
<reference evidence="9" key="1">
    <citation type="submission" date="2020-04" db="EMBL/GenBank/DDBJ databases">
        <authorList>
            <person name="Neveu A P."/>
        </authorList>
    </citation>
    <scope>NUCLEOTIDE SEQUENCE</scope>
    <source>
        <tissue evidence="9">Whole embryo</tissue>
    </source>
</reference>
<keyword evidence="2" id="KW-0963">Cytoplasm</keyword>
<comment type="function">
    <text evidence="4">May play a role in subcellular trafficking between the endoplasmic reticulum and Golgi apparatus.</text>
</comment>
<dbReference type="Gene3D" id="1.10.510.10">
    <property type="entry name" value="Transferase(Phosphotransferase) domain 1"/>
    <property type="match status" value="1"/>
</dbReference>
<dbReference type="PROSITE" id="PS50011">
    <property type="entry name" value="PROTEIN_KINASE_DOM"/>
    <property type="match status" value="1"/>
</dbReference>
<dbReference type="PANTHER" id="PTHR13902">
    <property type="entry name" value="SERINE/THREONINE-PROTEIN KINASE WNK WITH NO LYSINE -RELATED"/>
    <property type="match status" value="1"/>
</dbReference>
<sequence length="589" mass="66933">MSEKEASAKAEDSEHESEEDESEILEESPCGRWLKRNEEVSQRNVPGIDCAFLAMDSEEGVEVVWNEVLFSERKSYNAQEEKIRAVFDNLTRIDHANIVKFHRYWIDWSKNDPQKTRVIFITEYMSSGSVKKFLNKTKDVHKYKSSKSWKRWCRQILSALSYLHSCDPAIVHGNLTCDTIFIQHNGLLKIGSVAPDAIRNHVKTYLEIHKNFHYFAPECTDTETGNITPAVDIYSFGICALEMALPKVQLVGENKKITPADIDRAVNMLDDTQQRNFLRLCISKDPAERPSARDLLLHPVLFEVHSLKLLSAHAFVKHQDIFPENQMDFYEQKERKKSNILASVAGKLDVTEGEQPAFDVDKYLEDVRNGIYPLTAFALPKPARTQVHPQSPSEGEDQLNKGLPGSTPQQPLDVPETRRIIQAQCCFIPREDESEGSHVIIHIRFEDKQNRQLRCDTSPTDTAQILAQELANLNFIREDDKDYIADLLENEQAVHQRVNSILESADFQVQLESISEVDQSLQNHQLNNNNSYGVFDLASPPYFSQGQFNPAGEILSPSFTQLTADVTPRAPNEVNEALVLNHVDQQSSG</sequence>